<comment type="caution">
    <text evidence="1">The sequence shown here is derived from an EMBL/GenBank/DDBJ whole genome shotgun (WGS) entry which is preliminary data.</text>
</comment>
<dbReference type="EMBL" id="BGZK01000317">
    <property type="protein sequence ID" value="GBP36316.1"/>
    <property type="molecule type" value="Genomic_DNA"/>
</dbReference>
<accession>A0A4C1VC09</accession>
<proteinExistence type="predicted"/>
<dbReference type="Proteomes" id="UP000299102">
    <property type="component" value="Unassembled WGS sequence"/>
</dbReference>
<organism evidence="1 2">
    <name type="scientific">Eumeta variegata</name>
    <name type="common">Bagworm moth</name>
    <name type="synonym">Eumeta japonica</name>
    <dbReference type="NCBI Taxonomy" id="151549"/>
    <lineage>
        <taxon>Eukaryota</taxon>
        <taxon>Metazoa</taxon>
        <taxon>Ecdysozoa</taxon>
        <taxon>Arthropoda</taxon>
        <taxon>Hexapoda</taxon>
        <taxon>Insecta</taxon>
        <taxon>Pterygota</taxon>
        <taxon>Neoptera</taxon>
        <taxon>Endopterygota</taxon>
        <taxon>Lepidoptera</taxon>
        <taxon>Glossata</taxon>
        <taxon>Ditrysia</taxon>
        <taxon>Tineoidea</taxon>
        <taxon>Psychidae</taxon>
        <taxon>Oiketicinae</taxon>
        <taxon>Eumeta</taxon>
    </lineage>
</organism>
<protein>
    <submittedName>
        <fullName evidence="1">Uncharacterized protein</fullName>
    </submittedName>
</protein>
<gene>
    <name evidence="1" type="ORF">EVAR_22448_1</name>
</gene>
<keyword evidence="2" id="KW-1185">Reference proteome</keyword>
<dbReference type="AlphaFoldDB" id="A0A4C1VC09"/>
<evidence type="ECO:0000313" key="2">
    <source>
        <dbReference type="Proteomes" id="UP000299102"/>
    </source>
</evidence>
<evidence type="ECO:0000313" key="1">
    <source>
        <dbReference type="EMBL" id="GBP36316.1"/>
    </source>
</evidence>
<reference evidence="1 2" key="1">
    <citation type="journal article" date="2019" name="Commun. Biol.">
        <title>The bagworm genome reveals a unique fibroin gene that provides high tensile strength.</title>
        <authorList>
            <person name="Kono N."/>
            <person name="Nakamura H."/>
            <person name="Ohtoshi R."/>
            <person name="Tomita M."/>
            <person name="Numata K."/>
            <person name="Arakawa K."/>
        </authorList>
    </citation>
    <scope>NUCLEOTIDE SEQUENCE [LARGE SCALE GENOMIC DNA]</scope>
</reference>
<name>A0A4C1VC09_EUMVA</name>
<sequence>MNNRNPETLQCAAGPLGENGYWTTSNSESCYFTLEFFESVIQTPQSPLLGLETVTARKFASCAHMAVYRVCFDKFASLWLTSSPSVAPPRAFAGYSVSHPGGSL</sequence>